<evidence type="ECO:0000313" key="15">
    <source>
        <dbReference type="Proteomes" id="UP000094444"/>
    </source>
</evidence>
<feature type="region of interest" description="Disordered" evidence="8">
    <location>
        <begin position="898"/>
        <end position="928"/>
    </location>
</feature>
<feature type="domain" description="CCR4-NOT transcription complex subunit 1 HEAT repeat" evidence="13">
    <location>
        <begin position="553"/>
        <end position="699"/>
    </location>
</feature>
<dbReference type="InterPro" id="IPR040398">
    <property type="entry name" value="Not1"/>
</dbReference>
<dbReference type="Pfam" id="PF16418">
    <property type="entry name" value="CNOT1_HEAT"/>
    <property type="match status" value="1"/>
</dbReference>
<dbReference type="STRING" id="158607.A0A2P5I2F0"/>
<dbReference type="GO" id="GO:0017148">
    <property type="term" value="P:negative regulation of translation"/>
    <property type="evidence" value="ECO:0007669"/>
    <property type="project" value="InterPro"/>
</dbReference>
<dbReference type="Proteomes" id="UP000094444">
    <property type="component" value="Unassembled WGS sequence"/>
</dbReference>
<feature type="domain" description="CCR4-NOT transcription complex subunit 1 TTP binding" evidence="12">
    <location>
        <begin position="753"/>
        <end position="885"/>
    </location>
</feature>
<dbReference type="EMBL" id="MAVT02000342">
    <property type="protein sequence ID" value="POS76695.1"/>
    <property type="molecule type" value="Genomic_DNA"/>
</dbReference>
<evidence type="ECO:0000256" key="7">
    <source>
        <dbReference type="ARBA" id="ARBA00074459"/>
    </source>
</evidence>
<evidence type="ECO:0000259" key="12">
    <source>
        <dbReference type="Pfam" id="PF16417"/>
    </source>
</evidence>
<dbReference type="OrthoDB" id="1933107at2759"/>
<dbReference type="Pfam" id="PF12842">
    <property type="entry name" value="DUF3819"/>
    <property type="match status" value="1"/>
</dbReference>
<dbReference type="GO" id="GO:0030015">
    <property type="term" value="C:CCR4-NOT core complex"/>
    <property type="evidence" value="ECO:0007669"/>
    <property type="project" value="InterPro"/>
</dbReference>
<evidence type="ECO:0000259" key="11">
    <source>
        <dbReference type="Pfam" id="PF16415"/>
    </source>
</evidence>
<dbReference type="Gene3D" id="1.25.40.800">
    <property type="match status" value="1"/>
</dbReference>
<dbReference type="Pfam" id="PF16417">
    <property type="entry name" value="CNOT1_TTP_bind"/>
    <property type="match status" value="1"/>
</dbReference>
<evidence type="ECO:0000256" key="4">
    <source>
        <dbReference type="ARBA" id="ARBA00023163"/>
    </source>
</evidence>
<dbReference type="Pfam" id="PF16415">
    <property type="entry name" value="CNOT1_CAF1_bind"/>
    <property type="match status" value="1"/>
</dbReference>
<evidence type="ECO:0000259" key="10">
    <source>
        <dbReference type="Pfam" id="PF12842"/>
    </source>
</evidence>
<dbReference type="Pfam" id="PF04054">
    <property type="entry name" value="Not1"/>
    <property type="match status" value="1"/>
</dbReference>
<reference evidence="14" key="1">
    <citation type="submission" date="2017-09" db="EMBL/GenBank/DDBJ databases">
        <title>Polyketide synthases of a Diaporthe helianthi virulent isolate.</title>
        <authorList>
            <person name="Baroncelli R."/>
        </authorList>
    </citation>
    <scope>NUCLEOTIDE SEQUENCE [LARGE SCALE GENOMIC DNA]</scope>
    <source>
        <strain evidence="14">7/96</strain>
    </source>
</reference>
<evidence type="ECO:0000313" key="14">
    <source>
        <dbReference type="EMBL" id="POS76695.1"/>
    </source>
</evidence>
<name>A0A2P5I2F0_DIAHE</name>
<sequence length="2210" mass="245784">MLPRSSGTFSPTPPQGLQTGISSHSPHPSQAGVLSAGASPSTSSPTGNYGLSKITVAQVYVLLSSLKAKKDDPAEYDNKVNRLTKPTSFFIFTHRFPASALPKRPPALSPAHLILTSFRALIDENGMEVFTKYFTKLVHTSASQIFPGTSRPIGSATNTGSYSLLLEEMRKISHDEHQATKISESIETGTEDIFRDFDLSTFMEHFRLDALEKTILALAFKLGSRPDLKAKADAILSTNYPSFIAILSQPEGDHADLSPHFLSAIIDRLIQYHPPNFNSSAHRELFSKVEARYAQLEMATPSEVLAALDLNRVLVDKPPNALALYIQKVGPEFTREDESCARFLQDRPQSVQLSAEQVSNALWYTAISQDPEQNPTVLVAGLRRALPAAFRWQDVLSYFDQPSARISPPQFLRLYRALYMVALEDSGSGFDIQNLWGGNWANADAHLSFVCAFGSLTPEELDATTIPGLRPTFTLAEYAQSPAPVRERAAYAVRHPLVSVDALTAVFGVALSSQHASQTTEAKRLFNEVVVPNLDIFVVSAFGVPKPWPEMANDTLTTLFETFLFKQQEGYQFALDSLWRKDKDFVKQKISDAHVRRPMDLPLYLEHAEYHGWLDEFVYEFSGIGLDLAAFAHGQGRLDIEQWTRTNATRGPEIFHALLQFVNIKADIETRYQRSPGIQGLPRTTPLQVKTVYHFLGFLNEFCAPQLKEWRDCQRNCTIAYPRLINYGGQYDAIIDLNGADGNNLPMAAISRMEDHYKSMYSGETQVRDIVGALERYKHSRDPLDQDIFACMIHGLFDEFVHYPSYPIDALARTAVLFGGVISRKLVDGTPQQAGLGMILEAIRDYPIEHNMHKFGLQALMQLYHRFPEWPGFCQQLVQISSLQGTDAWSKADNAVREQEEDPTYQHNGGDAALNHDSLTNGNATESGEQQFTPFASINVDPTSAVVGFEDPADDTQDKIQFALNNMDQASLKSRFDTIRESLEQKHQQWFASHLVRDRAKVQPNLHQMYLDVVKLFEDNILWAEVQRATLGCVAQMLNSESTMHSSTERTQLKNLGGWLGMLTLARDKPIRHRNIAFKQLLMEALDTKRLIVVIPFVCKVLGQGASSMVFRPPNPWLMDIIHLLIELYHNAELKLNLKFEIEVLCKTLNLDHKSIEPSGEIQNRVIAEEATQVVVPADGLDAFDNLSLNGVGQGVVSSLLPHAVAPTIPDLHSRLNIPPANEMVVTNSRLRDIVHTAFNKALQDIIQPVVDRSVTIAAISTHQMIRKDFATEPDENRLRNSAISMVKATAGSLALVTSKEPLRANFTNYMRQLSTDLQGGLPEGTIIMCVNSNLELASSVIEDAAERRAIPEIEDLIEPELEARRRHRMQRPNQPYVDPSLNRWAMTMPDPYKMAPSLSGLSAEQMAIYEEFQRQPRPATTTTTPSHIASGSDATRSMANDILQDQYNSVPSAPTPAETPAMPPLAGHAQNYPHAHAALTNGRQPALSQVDARVLVERVTKLLFDLQRAATEAPEEHYEDLPRGHTVLETMDVLITNVIKARTSTTDDPTPHVVEQICNVLLSPLEDSLAVETFAHALNAIRRMGGPILSDFAVQLFRRQDGSIFLRLPMIKAFIGTDLLDWRTLDEALSSSIRAQEDGSLQMLDQIIKATILSETPMALFANLGSSLELAYAWVVADPGALGGEDLKATLDAARERSSQMQSREQLEYIFEEWVYHYRNKPVTDKLARNFVKQLNDHAVVRSKDDLLVLIRVALDGSVLQFEAAINQGSSIDDGYLWVNALSSLIMAFVKSTGFDDSDPKSSPASLLASVWGLATMILNDHTRKRSERYCQRVFFRFFSSLLHESGAFFELLGEPHRDEMLLKIAPRLSALGPAMFPGFFYAWMGLIHHAAFLPALMDMEGEAGWAPYTKLIQQLLEFVGEQLNTAQLPDVIHKPYEAAVKLLIALQHDYPQYVAANSTALLASIPPHCTQLINTILFASVSKMPDPMTAGLDAAGNQTGPSHEGGNPAGFLQSIGLLNILNSALEKGPSEDAVAHMTHAINRGDGRTGFGPSSINANLRVIDAITGHIGRHAVQRAVAGQPAFEPGSSGLMTLSMLVHELVAEPRHYLLLSIVNHLKEPNADMEFFSKALLEIFSHDLADPEETEIREQISRVLLERLIGFWPQPWGLLITVVELVKNDKYMFFELPFIKQTPEVAQRFAEIVTAHS</sequence>
<dbReference type="PANTHER" id="PTHR13162:SF8">
    <property type="entry name" value="CCR4-NOT TRANSCRIPTION COMPLEX SUBUNIT 1"/>
    <property type="match status" value="1"/>
</dbReference>
<comment type="caution">
    <text evidence="14">The sequence shown here is derived from an EMBL/GenBank/DDBJ whole genome shotgun (WGS) entry which is preliminary data.</text>
</comment>
<keyword evidence="2" id="KW-0678">Repressor</keyword>
<dbReference type="InterPro" id="IPR032194">
    <property type="entry name" value="CNOT1_HEAT"/>
</dbReference>
<dbReference type="GO" id="GO:0005634">
    <property type="term" value="C:nucleus"/>
    <property type="evidence" value="ECO:0007669"/>
    <property type="project" value="UniProtKB-SubCell"/>
</dbReference>
<keyword evidence="3" id="KW-0805">Transcription regulation</keyword>
<dbReference type="Gene3D" id="1.25.40.180">
    <property type="match status" value="1"/>
</dbReference>
<dbReference type="InterPro" id="IPR032191">
    <property type="entry name" value="CNOT1_CAF1_bind"/>
</dbReference>
<gene>
    <name evidence="14" type="ORF">DHEL01_v204913</name>
</gene>
<feature type="compositionally biased region" description="Polar residues" evidence="8">
    <location>
        <begin position="917"/>
        <end position="928"/>
    </location>
</feature>
<feature type="domain" description="CCR4-NOT transcription complex subunit 1" evidence="10">
    <location>
        <begin position="1230"/>
        <end position="1369"/>
    </location>
</feature>
<proteinExistence type="predicted"/>
<dbReference type="InterPro" id="IPR007196">
    <property type="entry name" value="CCR4-Not_Not1_C"/>
</dbReference>
<keyword evidence="5" id="KW-0539">Nucleus</keyword>
<keyword evidence="4" id="KW-0804">Transcription</keyword>
<dbReference type="PANTHER" id="PTHR13162">
    <property type="entry name" value="CCR4-NOT TRANSCRIPTION COMPLEX"/>
    <property type="match status" value="1"/>
</dbReference>
<organism evidence="14 15">
    <name type="scientific">Diaporthe helianthi</name>
    <dbReference type="NCBI Taxonomy" id="158607"/>
    <lineage>
        <taxon>Eukaryota</taxon>
        <taxon>Fungi</taxon>
        <taxon>Dikarya</taxon>
        <taxon>Ascomycota</taxon>
        <taxon>Pezizomycotina</taxon>
        <taxon>Sordariomycetes</taxon>
        <taxon>Sordariomycetidae</taxon>
        <taxon>Diaporthales</taxon>
        <taxon>Diaporthaceae</taxon>
        <taxon>Diaporthe</taxon>
    </lineage>
</organism>
<feature type="compositionally biased region" description="Low complexity" evidence="8">
    <location>
        <begin position="35"/>
        <end position="45"/>
    </location>
</feature>
<evidence type="ECO:0000256" key="6">
    <source>
        <dbReference type="ARBA" id="ARBA00059181"/>
    </source>
</evidence>
<dbReference type="InParanoid" id="A0A2P5I2F0"/>
<evidence type="ECO:0000256" key="5">
    <source>
        <dbReference type="ARBA" id="ARBA00023242"/>
    </source>
</evidence>
<feature type="compositionally biased region" description="Polar residues" evidence="8">
    <location>
        <begin position="1"/>
        <end position="28"/>
    </location>
</feature>
<accession>A0A2P5I2F0</accession>
<comment type="function">
    <text evidence="6">Acts as a component of the CCR4-NOT core complex, which in the nucleus seems to be a general transcription factor, and in the cytoplasm the major mRNA deadenylase involved in mRNA turnover. The NOT protein subcomplex negatively regulates the basal and activated transcription of many genes. Preferentially affects TC-type TATA element-dependent transcription. Could directly or indirectly inhibit component(s) of the general transcription machinery.</text>
</comment>
<dbReference type="InterPro" id="IPR024557">
    <property type="entry name" value="CNOT1_dom_4"/>
</dbReference>
<dbReference type="GO" id="GO:0000932">
    <property type="term" value="C:P-body"/>
    <property type="evidence" value="ECO:0007669"/>
    <property type="project" value="TreeGrafter"/>
</dbReference>
<dbReference type="FunFam" id="1.25.40.180:FF:000012">
    <property type="entry name" value="Ccr4-Not transcription complex subunit"/>
    <property type="match status" value="1"/>
</dbReference>
<evidence type="ECO:0000256" key="8">
    <source>
        <dbReference type="SAM" id="MobiDB-lite"/>
    </source>
</evidence>
<feature type="domain" description="CCR4-NOT transcription complex subunit 1 CAF1-binding" evidence="11">
    <location>
        <begin position="949"/>
        <end position="1170"/>
    </location>
</feature>
<dbReference type="GO" id="GO:0060090">
    <property type="term" value="F:molecular adaptor activity"/>
    <property type="evidence" value="ECO:0007669"/>
    <property type="project" value="TreeGrafter"/>
</dbReference>
<dbReference type="Gene3D" id="1.25.40.840">
    <property type="entry name" value="CCR4-NOT transcription complex subunit 1 TTP binding domain"/>
    <property type="match status" value="1"/>
</dbReference>
<evidence type="ECO:0000259" key="9">
    <source>
        <dbReference type="Pfam" id="PF04054"/>
    </source>
</evidence>
<comment type="subcellular location">
    <subcellularLocation>
        <location evidence="1">Nucleus</location>
    </subcellularLocation>
</comment>
<feature type="domain" description="CCR4-Not complex component Not1 C-terminal" evidence="9">
    <location>
        <begin position="1858"/>
        <end position="2205"/>
    </location>
</feature>
<evidence type="ECO:0000256" key="3">
    <source>
        <dbReference type="ARBA" id="ARBA00023015"/>
    </source>
</evidence>
<evidence type="ECO:0000256" key="2">
    <source>
        <dbReference type="ARBA" id="ARBA00022491"/>
    </source>
</evidence>
<dbReference type="InterPro" id="IPR032193">
    <property type="entry name" value="CNOT1_TTP_bind"/>
</dbReference>
<keyword evidence="15" id="KW-1185">Reference proteome</keyword>
<dbReference type="Gene3D" id="1.25.40.790">
    <property type="match status" value="1"/>
</dbReference>
<dbReference type="GO" id="GO:0000289">
    <property type="term" value="P:nuclear-transcribed mRNA poly(A) tail shortening"/>
    <property type="evidence" value="ECO:0007669"/>
    <property type="project" value="UniProtKB-ARBA"/>
</dbReference>
<protein>
    <recommendedName>
        <fullName evidence="7">General negative regulator of transcription subunit 1</fullName>
    </recommendedName>
</protein>
<evidence type="ECO:0000259" key="13">
    <source>
        <dbReference type="Pfam" id="PF16418"/>
    </source>
</evidence>
<dbReference type="InterPro" id="IPR038535">
    <property type="entry name" value="CNOT1_TTP_bind_sf"/>
</dbReference>
<evidence type="ECO:0000256" key="1">
    <source>
        <dbReference type="ARBA" id="ARBA00004123"/>
    </source>
</evidence>
<dbReference type="FunCoup" id="A0A2P5I2F0">
    <property type="interactions" value="1229"/>
</dbReference>
<feature type="region of interest" description="Disordered" evidence="8">
    <location>
        <begin position="1"/>
        <end position="45"/>
    </location>
</feature>